<keyword evidence="3" id="KW-1185">Reference proteome</keyword>
<evidence type="ECO:0000313" key="3">
    <source>
        <dbReference type="Proteomes" id="UP000199009"/>
    </source>
</evidence>
<proteinExistence type="predicted"/>
<feature type="domain" description="N-acetyltransferase" evidence="1">
    <location>
        <begin position="31"/>
        <end position="190"/>
    </location>
</feature>
<sequence length="381" mass="41252">MTEGSASAPLQISRLVVPDDLEATNAPPFLEMVRIANAVCFADTGHDHLDELPQEVLGFWQDQADWTQIGFVAERSDVIVGVGKVMVATEPGATSLEIDLMVDPANRGSGVEEVLLDVVEQEASARGIRTIQTWTLHRAGGTGRQLSAPTGFGRIPAGDPQTVFMLEHGFTLEQVERTSVFDLTGSFDLVQQHLDAARSFAGEEYRLLTWTSPTPEEHVDGFAYVISRMSTDAPAAGLVIDEQHWDAARVRRRDARLQAQGMTVSVAAIEHIPTGAIAAYNELVIAEDHSAATQQYGTLVTQEHRGHRLGTIVKCANLLRWRDLVPESPRVSTFNAEENRHMLDINEAIGFVPASYAAAWKKELSAPGAAGSADSSDSTGS</sequence>
<dbReference type="OrthoDB" id="4119890at2"/>
<organism evidence="2 3">
    <name type="scientific">Microbacterium pygmaeum</name>
    <dbReference type="NCBI Taxonomy" id="370764"/>
    <lineage>
        <taxon>Bacteria</taxon>
        <taxon>Bacillati</taxon>
        <taxon>Actinomycetota</taxon>
        <taxon>Actinomycetes</taxon>
        <taxon>Micrococcales</taxon>
        <taxon>Microbacteriaceae</taxon>
        <taxon>Microbacterium</taxon>
    </lineage>
</organism>
<protein>
    <recommendedName>
        <fullName evidence="1">N-acetyltransferase domain-containing protein</fullName>
    </recommendedName>
</protein>
<dbReference type="Proteomes" id="UP000199009">
    <property type="component" value="Chromosome I"/>
</dbReference>
<reference evidence="2 3" key="1">
    <citation type="submission" date="2016-10" db="EMBL/GenBank/DDBJ databases">
        <authorList>
            <person name="de Groot N.N."/>
        </authorList>
    </citation>
    <scope>NUCLEOTIDE SEQUENCE [LARGE SCALE GENOMIC DNA]</scope>
    <source>
        <strain evidence="2 3">DSM 23142</strain>
    </source>
</reference>
<dbReference type="InterPro" id="IPR016181">
    <property type="entry name" value="Acyl_CoA_acyltransferase"/>
</dbReference>
<dbReference type="RefSeq" id="WP_091489988.1">
    <property type="nucleotide sequence ID" value="NZ_LT629692.1"/>
</dbReference>
<dbReference type="STRING" id="370764.SAMN04489810_2264"/>
<gene>
    <name evidence="2" type="ORF">SAMN04489810_2264</name>
</gene>
<dbReference type="GO" id="GO:0016747">
    <property type="term" value="F:acyltransferase activity, transferring groups other than amino-acyl groups"/>
    <property type="evidence" value="ECO:0007669"/>
    <property type="project" value="InterPro"/>
</dbReference>
<dbReference type="Pfam" id="PF00583">
    <property type="entry name" value="Acetyltransf_1"/>
    <property type="match status" value="1"/>
</dbReference>
<evidence type="ECO:0000259" key="1">
    <source>
        <dbReference type="PROSITE" id="PS51186"/>
    </source>
</evidence>
<dbReference type="Gene3D" id="3.40.630.30">
    <property type="match status" value="1"/>
</dbReference>
<name>A0A1G8A4G3_9MICO</name>
<dbReference type="InterPro" id="IPR000182">
    <property type="entry name" value="GNAT_dom"/>
</dbReference>
<dbReference type="EMBL" id="LT629692">
    <property type="protein sequence ID" value="SDH15808.1"/>
    <property type="molecule type" value="Genomic_DNA"/>
</dbReference>
<dbReference type="SUPFAM" id="SSF55729">
    <property type="entry name" value="Acyl-CoA N-acyltransferases (Nat)"/>
    <property type="match status" value="1"/>
</dbReference>
<dbReference type="AlphaFoldDB" id="A0A1G8A4G3"/>
<accession>A0A1G8A4G3</accession>
<dbReference type="PROSITE" id="PS51186">
    <property type="entry name" value="GNAT"/>
    <property type="match status" value="1"/>
</dbReference>
<evidence type="ECO:0000313" key="2">
    <source>
        <dbReference type="EMBL" id="SDH15808.1"/>
    </source>
</evidence>
<dbReference type="CDD" id="cd04301">
    <property type="entry name" value="NAT_SF"/>
    <property type="match status" value="1"/>
</dbReference>